<feature type="transmembrane region" description="Helical" evidence="2">
    <location>
        <begin position="307"/>
        <end position="324"/>
    </location>
</feature>
<evidence type="ECO:0000256" key="2">
    <source>
        <dbReference type="SAM" id="Phobius"/>
    </source>
</evidence>
<dbReference type="RefSeq" id="WP_203644211.1">
    <property type="nucleotide sequence ID" value="NZ_BOLN01000003.1"/>
</dbReference>
<keyword evidence="4" id="KW-1185">Reference proteome</keyword>
<feature type="transmembrane region" description="Helical" evidence="2">
    <location>
        <begin position="166"/>
        <end position="187"/>
    </location>
</feature>
<dbReference type="InterPro" id="IPR001927">
    <property type="entry name" value="Na/Gal_symport"/>
</dbReference>
<name>A0ABW4D2V5_9LACO</name>
<feature type="transmembrane region" description="Helical" evidence="2">
    <location>
        <begin position="94"/>
        <end position="116"/>
    </location>
</feature>
<dbReference type="EMBL" id="JBHTOD010000003">
    <property type="protein sequence ID" value="MFD1454938.1"/>
    <property type="molecule type" value="Genomic_DNA"/>
</dbReference>
<protein>
    <submittedName>
        <fullName evidence="3">MFS transporter</fullName>
    </submittedName>
</protein>
<dbReference type="Proteomes" id="UP001597189">
    <property type="component" value="Unassembled WGS sequence"/>
</dbReference>
<sequence>MESAEKQESVSSSLKENLGFKDYLGFGFGDMAVNFTFASLGMFVVYFYTDVIGISAGIIGTLMLFSRSFDGIIDVVVGGLVDKTHSRWGKTRPWLLYGAVPFAALTILLFAVPTSWSEVAKVVYIFVSYNILMVSFSTIAIPYGTLNSLVTRDQHQREIFNLFRMFMAQIGVLIVTNATMPLVNFFGNKQVSWVITYAILSAISVVLLMIVFKSQRERVQEAPKEQIPLKTSLKAVWHNKYWWIATIFFIIYSIGYALNQGSTIYYAKYILHNDSLVGVLTIGYLAPVLIGFLVIAGLFKKYGKTKVMVYGSLISIVGYLVTLVDAKSFGMVMTAQIIKGIGQAPLLGGVWAMFPDTIEYGEWKTHVRIEGLLYSGGSLGQKIGVGLGTALTGWVLAWGHYDGTLATQSGSAIQAIYQLFIYIPVVIYILQIVMLWMYDLDKKYPKIMADLAERKAE</sequence>
<dbReference type="InterPro" id="IPR036259">
    <property type="entry name" value="MFS_trans_sf"/>
</dbReference>
<evidence type="ECO:0000313" key="4">
    <source>
        <dbReference type="Proteomes" id="UP001597189"/>
    </source>
</evidence>
<keyword evidence="2" id="KW-0472">Membrane</keyword>
<gene>
    <name evidence="3" type="ORF">ACFQ44_04455</name>
</gene>
<dbReference type="NCBIfam" id="TIGR00792">
    <property type="entry name" value="gph"/>
    <property type="match status" value="1"/>
</dbReference>
<evidence type="ECO:0000256" key="1">
    <source>
        <dbReference type="ARBA" id="ARBA00022597"/>
    </source>
</evidence>
<keyword evidence="2" id="KW-0812">Transmembrane</keyword>
<feature type="transmembrane region" description="Helical" evidence="2">
    <location>
        <begin position="122"/>
        <end position="146"/>
    </location>
</feature>
<feature type="transmembrane region" description="Helical" evidence="2">
    <location>
        <begin position="241"/>
        <end position="258"/>
    </location>
</feature>
<comment type="caution">
    <text evidence="3">The sequence shown here is derived from an EMBL/GenBank/DDBJ whole genome shotgun (WGS) entry which is preliminary data.</text>
</comment>
<accession>A0ABW4D2V5</accession>
<dbReference type="SUPFAM" id="SSF103473">
    <property type="entry name" value="MFS general substrate transporter"/>
    <property type="match status" value="1"/>
</dbReference>
<feature type="transmembrane region" description="Helical" evidence="2">
    <location>
        <begin position="278"/>
        <end position="300"/>
    </location>
</feature>
<reference evidence="4" key="1">
    <citation type="journal article" date="2019" name="Int. J. Syst. Evol. Microbiol.">
        <title>The Global Catalogue of Microorganisms (GCM) 10K type strain sequencing project: providing services to taxonomists for standard genome sequencing and annotation.</title>
        <authorList>
            <consortium name="The Broad Institute Genomics Platform"/>
            <consortium name="The Broad Institute Genome Sequencing Center for Infectious Disease"/>
            <person name="Wu L."/>
            <person name="Ma J."/>
        </authorList>
    </citation>
    <scope>NUCLEOTIDE SEQUENCE [LARGE SCALE GENOMIC DNA]</scope>
    <source>
        <strain evidence="4">CCM 8979</strain>
    </source>
</reference>
<keyword evidence="1" id="KW-0762">Sugar transport</keyword>
<dbReference type="PANTHER" id="PTHR11328:SF24">
    <property type="entry name" value="MAJOR FACILITATOR SUPERFAMILY (MFS) PROFILE DOMAIN-CONTAINING PROTEIN"/>
    <property type="match status" value="1"/>
</dbReference>
<proteinExistence type="predicted"/>
<keyword evidence="1" id="KW-0813">Transport</keyword>
<feature type="transmembrane region" description="Helical" evidence="2">
    <location>
        <begin position="54"/>
        <end position="82"/>
    </location>
</feature>
<dbReference type="Pfam" id="PF13347">
    <property type="entry name" value="MFS_2"/>
    <property type="match status" value="1"/>
</dbReference>
<evidence type="ECO:0000313" key="3">
    <source>
        <dbReference type="EMBL" id="MFD1454938.1"/>
    </source>
</evidence>
<keyword evidence="2" id="KW-1133">Transmembrane helix</keyword>
<dbReference type="CDD" id="cd17332">
    <property type="entry name" value="MFS_MelB_like"/>
    <property type="match status" value="1"/>
</dbReference>
<dbReference type="Gene3D" id="1.20.1250.20">
    <property type="entry name" value="MFS general substrate transporter like domains"/>
    <property type="match status" value="2"/>
</dbReference>
<dbReference type="PANTHER" id="PTHR11328">
    <property type="entry name" value="MAJOR FACILITATOR SUPERFAMILY DOMAIN-CONTAINING PROTEIN"/>
    <property type="match status" value="1"/>
</dbReference>
<feature type="transmembrane region" description="Helical" evidence="2">
    <location>
        <begin position="193"/>
        <end position="212"/>
    </location>
</feature>
<dbReference type="InterPro" id="IPR039672">
    <property type="entry name" value="MFS_2"/>
</dbReference>
<organism evidence="3 4">
    <name type="scientific">Levilactobacillus lanxiensis</name>
    <dbReference type="NCBI Taxonomy" id="2799568"/>
    <lineage>
        <taxon>Bacteria</taxon>
        <taxon>Bacillati</taxon>
        <taxon>Bacillota</taxon>
        <taxon>Bacilli</taxon>
        <taxon>Lactobacillales</taxon>
        <taxon>Lactobacillaceae</taxon>
        <taxon>Levilactobacillus</taxon>
    </lineage>
</organism>
<feature type="transmembrane region" description="Helical" evidence="2">
    <location>
        <begin position="415"/>
        <end position="438"/>
    </location>
</feature>